<evidence type="ECO:0000256" key="1">
    <source>
        <dbReference type="ARBA" id="ARBA00004123"/>
    </source>
</evidence>
<feature type="compositionally biased region" description="Polar residues" evidence="5">
    <location>
        <begin position="1713"/>
        <end position="1724"/>
    </location>
</feature>
<dbReference type="InterPro" id="IPR039462">
    <property type="entry name" value="Nup159/Nup146_N"/>
</dbReference>
<keyword evidence="3" id="KW-0539">Nucleus</keyword>
<evidence type="ECO:0000256" key="2">
    <source>
        <dbReference type="ARBA" id="ARBA00022448"/>
    </source>
</evidence>
<dbReference type="PANTHER" id="PTHR43670:SF114">
    <property type="entry name" value="OS05G0592000 PROTEIN"/>
    <property type="match status" value="1"/>
</dbReference>
<feature type="compositionally biased region" description="Basic and acidic residues" evidence="5">
    <location>
        <begin position="1042"/>
        <end position="1055"/>
    </location>
</feature>
<feature type="compositionally biased region" description="Low complexity" evidence="5">
    <location>
        <begin position="1084"/>
        <end position="1133"/>
    </location>
</feature>
<dbReference type="EMBL" id="LK052957">
    <property type="protein sequence ID" value="CDR49007.1"/>
    <property type="molecule type" value="Genomic_DNA"/>
</dbReference>
<feature type="compositionally biased region" description="Acidic residues" evidence="5">
    <location>
        <begin position="669"/>
        <end position="681"/>
    </location>
</feature>
<feature type="region of interest" description="Disordered" evidence="5">
    <location>
        <begin position="1951"/>
        <end position="2005"/>
    </location>
</feature>
<feature type="compositionally biased region" description="Acidic residues" evidence="5">
    <location>
        <begin position="999"/>
        <end position="1041"/>
    </location>
</feature>
<feature type="region of interest" description="Disordered" evidence="5">
    <location>
        <begin position="869"/>
        <end position="1347"/>
    </location>
</feature>
<dbReference type="Gene3D" id="2.130.10.10">
    <property type="entry name" value="YVTN repeat-like/Quinoprotein amine dehydrogenase"/>
    <property type="match status" value="1"/>
</dbReference>
<feature type="compositionally biased region" description="Low complexity" evidence="5">
    <location>
        <begin position="1825"/>
        <end position="1844"/>
    </location>
</feature>
<feature type="compositionally biased region" description="Low complexity" evidence="5">
    <location>
        <begin position="2056"/>
        <end position="2105"/>
    </location>
</feature>
<sequence>MEAPEEDAEFLSLSAPVQGVTLRLSQPFDFDNAAGGKAEPGNLFAVSNEFGWIVAARSEGGFALFSLPTIRSTLASASPHSTPNVPPTLSVSTTAPVDFLRFAMGEKIVVAGLRDGSVAIWRLKSLVEGNTAPLRTIPAVAPSPLLDVCPNPAPDSPLLAIISPAAPMTVFNIESSSIHATFSPSFTATAGCWSVKGKQIAVGTRGGTVSQLTPEGEQKASLALPSDLATQGGEWEVRSIEWLENNVFLVTYGRPRTAGEEPQHEDEVFVLTKGAGGAVEYARFTDPAPPFGMMGRQGRRWVGRFKNWEPFKHLLFMANAPSGDIGVIGQSATASYPPGSSSGWATLALPDSSRPTLPLGEAGEDACPLSLDLDLSIPDGGGQRKPAVLVYTSQGIVAYWRITNEKCERYDGMVTSRDVLTQEGDAPSTAVPAAAPASAAPPGFAGFGISSAATSTASAAPSAFSAFSSPSSTSAFGASAFGSTPASTAPAFGTTATPAFGSTSGFGAFSKPAASTPTASPFATATSTGGGFASVPSSGGFASFGSSGSAFGSAASTTKTASPFGSGSAFGSGGSAGTPVFGSASTPASTGGGSSGFAAFGAAAGAGAATSGFGAFGGKPSVFGGAAATPSTSSTSAFGSAGTAPKFAFGATPSTAAKSPLAARQSADSDNEDEMADEEGVAAESRVDEPPDLEPTRTGLDFAQSVREAEMKPSTPAAREESKGPEGLSFGGFGLGGSTTTPAADKPATSIFGSTAATATPPAATALKTPAFGGFGSSSTTAPIFGGGGFGFGQKLAATLEAQKDEAPAVAKKEEDKPASGFGAFSAPTGGFGAFAPQKDGNAEASKSAFGVGGSASTAGGFGAFAAKKDALETKQEPLALPTPTPPADKPATSSSTTSTNGFSFAPAASSTGSAQGSGAFASPKPLQSTETAADHEAPKAEKGERAVAETGEKEETRAEPTTTPAKSASAFGAGDIASPAPSTPANERPAPAAKAEDAGGEGEKEEEREDEEDAGEEEEEEEEEDQEAEEEETEEEEEVAEEKASMLKSEEKPKPAFSFAAPAASNAGTAGFPKPASPGGFGSFATSSSTTGFGFGSASSTPKTPTTGFSFGGTPAAAPASSATAGFSFAPTKPGSQAHAAPTTTAKPSEPITVPSPKEKSTTKSLFGFASSPPDEKKRSQPAGSLLGRLGAKDEEPEEAEEEPQEEGGSEEGSDEDASEFEEEPSEKEEEEPVSSVPAAPSSLLSRLSPAPPSPAAEPSTSASAPAVKAPAFSFPSPATAASPSPAGPAGKSPFSFATPPSASSAATPTPPAKPPSFLNFASSTPKTSSPLAAPPLGVPAFSSSAPRVPLPLSLAPSALKVEGKSSAAAAQPAAPAPTASSPFLSGSAPTLPVPTTATAAKPIAAPAPDAGSKPSLEAQSAPPVSTAAPAPVFDAAGPRQRTPLASTTAPKLGTQLLAAEGAAAPAVEEKGMAGEFLKAYLSVQKDFEILRENAAIIKDFVADLAKPCQPSTVQSKNGRGQYDDKFWSFGDLDQLKRLTKDAKPGVESLHAAAISQKRRVAELESQLLKAETKREEAGRFIRARADPAFAKMVRVRQLGPEQSENQRKIRLQMQAAIASAEQLEEHMLNLKKRLTDEKLGRQSFKAPSLDSVSRALRNISLAVSEKTLELDDLTLRLDSVRLQPASNATPRRKLLQRSSSLALDERLQRSPALQPSNVTGDPSNAAVTAEAALQAERSGAILKRALLAARKDQPLLNRSACGSKTSRLAKPPADIQLAFSQGPITGERLPRPRRFVPPPPSTPSIPSTPTTSSTFANSIEPITATPTPLLATPSAPAASSRPPLSPFATSTPISFGASAVTPTSVPSFTPSAAPAAKKPAFGLPSVSLASAVVPPTAFTPASFPSAKPTVAPPVDAPALGSAVGTSGTPPPVFPSLTLKAAPQISFAAPISAPSPSSTSNTSPAASSRGSASRQTSSRHHTGAVQLKPATGQPAPAASTFDWGPLPSSLTNGFPSSPSTSMASAKPAAPSGFSFATTPAATPSKPAAPTFSFATAASTSTPTKSAAPSFSFASTTSATTPASKPAFAFATTTPAGTPTGKAPFSFAGFGSTKPAPAANVAAPDAEEEEGSGEEEEEEDWEGEDGEFGDEDYDEDEEGLDTISEANEEDDQ</sequence>
<dbReference type="Pfam" id="PF16755">
    <property type="entry name" value="Beta-prop_NUP159_NUP214"/>
    <property type="match status" value="1"/>
</dbReference>
<feature type="compositionally biased region" description="Acidic residues" evidence="5">
    <location>
        <begin position="1196"/>
        <end position="1234"/>
    </location>
</feature>
<dbReference type="OrthoDB" id="248320at2759"/>
<dbReference type="PANTHER" id="PTHR43670">
    <property type="entry name" value="HEAT SHOCK PROTEIN 26"/>
    <property type="match status" value="1"/>
</dbReference>
<reference evidence="7" key="1">
    <citation type="journal article" date="2014" name="Genome Announc.">
        <title>Draft genome sequence of Rhodosporidium toruloides CECT1137, an oleaginous yeast of biotechnological interest.</title>
        <authorList>
            <person name="Morin N."/>
            <person name="Calcas X."/>
            <person name="Devillers H."/>
            <person name="Durrens P."/>
            <person name="Sherman D.J."/>
            <person name="Nicaud J.-M."/>
            <person name="Neuveglise C."/>
        </authorList>
    </citation>
    <scope>NUCLEOTIDE SEQUENCE</scope>
    <source>
        <strain evidence="7">CECT1137</strain>
    </source>
</reference>
<feature type="region of interest" description="Disordered" evidence="5">
    <location>
        <begin position="1405"/>
        <end position="1451"/>
    </location>
</feature>
<feature type="compositionally biased region" description="Low complexity" evidence="5">
    <location>
        <begin position="1422"/>
        <end position="1434"/>
    </location>
</feature>
<organism evidence="7">
    <name type="scientific">Rhodotorula toruloides</name>
    <name type="common">Yeast</name>
    <name type="synonym">Rhodosporidium toruloides</name>
    <dbReference type="NCBI Taxonomy" id="5286"/>
    <lineage>
        <taxon>Eukaryota</taxon>
        <taxon>Fungi</taxon>
        <taxon>Dikarya</taxon>
        <taxon>Basidiomycota</taxon>
        <taxon>Pucciniomycotina</taxon>
        <taxon>Microbotryomycetes</taxon>
        <taxon>Sporidiobolales</taxon>
        <taxon>Sporidiobolaceae</taxon>
        <taxon>Rhodotorula</taxon>
    </lineage>
</organism>
<feature type="region of interest" description="Disordered" evidence="5">
    <location>
        <begin position="804"/>
        <end position="853"/>
    </location>
</feature>
<feature type="region of interest" description="Disordered" evidence="5">
    <location>
        <begin position="2056"/>
        <end position="2172"/>
    </location>
</feature>
<gene>
    <name evidence="7" type="ORF">RHTO0S_22e01134g</name>
</gene>
<feature type="region of interest" description="Disordered" evidence="5">
    <location>
        <begin position="1785"/>
        <end position="1847"/>
    </location>
</feature>
<evidence type="ECO:0000313" key="7">
    <source>
        <dbReference type="EMBL" id="CDR49007.1"/>
    </source>
</evidence>
<feature type="coiled-coil region" evidence="4">
    <location>
        <begin position="1548"/>
        <end position="1575"/>
    </location>
</feature>
<feature type="compositionally biased region" description="Low complexity" evidence="5">
    <location>
        <begin position="890"/>
        <end position="923"/>
    </location>
</feature>
<dbReference type="GO" id="GO:0034605">
    <property type="term" value="P:cellular response to heat"/>
    <property type="evidence" value="ECO:0007669"/>
    <property type="project" value="TreeGrafter"/>
</dbReference>
<keyword evidence="4" id="KW-0175">Coiled coil</keyword>
<feature type="compositionally biased region" description="Basic and acidic residues" evidence="5">
    <location>
        <begin position="804"/>
        <end position="818"/>
    </location>
</feature>
<feature type="compositionally biased region" description="Low complexity" evidence="5">
    <location>
        <begin position="1056"/>
        <end position="1072"/>
    </location>
</feature>
<feature type="compositionally biased region" description="Low complexity" evidence="5">
    <location>
        <begin position="1951"/>
        <end position="1977"/>
    </location>
</feature>
<keyword evidence="2" id="KW-0813">Transport</keyword>
<evidence type="ECO:0000259" key="6">
    <source>
        <dbReference type="Pfam" id="PF16755"/>
    </source>
</evidence>
<feature type="compositionally biased region" description="Basic and acidic residues" evidence="5">
    <location>
        <begin position="933"/>
        <end position="959"/>
    </location>
</feature>
<name>A0A061BGC2_RHOTO</name>
<feature type="compositionally biased region" description="Low complexity" evidence="5">
    <location>
        <begin position="1806"/>
        <end position="1816"/>
    </location>
</feature>
<dbReference type="GO" id="GO:0005634">
    <property type="term" value="C:nucleus"/>
    <property type="evidence" value="ECO:0007669"/>
    <property type="project" value="UniProtKB-SubCell"/>
</dbReference>
<protein>
    <submittedName>
        <fullName evidence="7">RHTO0S22e01134g1_1</fullName>
    </submittedName>
</protein>
<feature type="compositionally biased region" description="Low complexity" evidence="5">
    <location>
        <begin position="1258"/>
        <end position="1309"/>
    </location>
</feature>
<feature type="compositionally biased region" description="Acidic residues" evidence="5">
    <location>
        <begin position="2125"/>
        <end position="2172"/>
    </location>
</feature>
<feature type="region of interest" description="Disordered" evidence="5">
    <location>
        <begin position="1372"/>
        <end position="1392"/>
    </location>
</feature>
<dbReference type="SUPFAM" id="SSF117289">
    <property type="entry name" value="Nucleoporin domain"/>
    <property type="match status" value="1"/>
</dbReference>
<feature type="region of interest" description="Disordered" evidence="5">
    <location>
        <begin position="1707"/>
        <end position="1727"/>
    </location>
</feature>
<feature type="compositionally biased region" description="Low complexity" evidence="5">
    <location>
        <begin position="1235"/>
        <end position="1250"/>
    </location>
</feature>
<evidence type="ECO:0000256" key="3">
    <source>
        <dbReference type="ARBA" id="ARBA00023242"/>
    </source>
</evidence>
<comment type="subcellular location">
    <subcellularLocation>
        <location evidence="1">Nucleus</location>
    </subcellularLocation>
</comment>
<evidence type="ECO:0000256" key="5">
    <source>
        <dbReference type="SAM" id="MobiDB-lite"/>
    </source>
</evidence>
<accession>A0A061BGC2</accession>
<feature type="compositionally biased region" description="Low complexity" evidence="5">
    <location>
        <begin position="2115"/>
        <end position="2124"/>
    </location>
</feature>
<feature type="compositionally biased region" description="Polar residues" evidence="5">
    <location>
        <begin position="1321"/>
        <end position="1332"/>
    </location>
</feature>
<evidence type="ECO:0000256" key="4">
    <source>
        <dbReference type="SAM" id="Coils"/>
    </source>
</evidence>
<dbReference type="InterPro" id="IPR015943">
    <property type="entry name" value="WD40/YVTN_repeat-like_dom_sf"/>
</dbReference>
<feature type="region of interest" description="Disordered" evidence="5">
    <location>
        <begin position="652"/>
        <end position="748"/>
    </location>
</feature>
<proteinExistence type="predicted"/>
<feature type="domain" description="Nucleoporin Nup159/Nup146 N-terminal" evidence="6">
    <location>
        <begin position="42"/>
        <end position="376"/>
    </location>
</feature>